<sequence>MTKSSPRAKAAASDGGELSYEQALDELERLVAAMEGQQLPLDQLLQSYQRGSALLALCRGRLQAVEQQVKLLDGAELKAWEGS</sequence>
<gene>
    <name evidence="6 7" type="primary">xseB</name>
    <name evidence="7" type="ORF">ACG00X_01510</name>
</gene>
<dbReference type="Gene3D" id="1.10.287.1040">
    <property type="entry name" value="Exonuclease VII, small subunit"/>
    <property type="match status" value="1"/>
</dbReference>
<dbReference type="PANTHER" id="PTHR34137:SF1">
    <property type="entry name" value="EXODEOXYRIBONUCLEASE 7 SMALL SUBUNIT"/>
    <property type="match status" value="1"/>
</dbReference>
<proteinExistence type="inferred from homology"/>
<dbReference type="InterPro" id="IPR037004">
    <property type="entry name" value="Exonuc_VII_ssu_sf"/>
</dbReference>
<dbReference type="SUPFAM" id="SSF116842">
    <property type="entry name" value="XseB-like"/>
    <property type="match status" value="1"/>
</dbReference>
<dbReference type="NCBIfam" id="TIGR01280">
    <property type="entry name" value="xseB"/>
    <property type="match status" value="1"/>
</dbReference>
<dbReference type="HAMAP" id="MF_00337">
    <property type="entry name" value="Exonuc_7_S"/>
    <property type="match status" value="1"/>
</dbReference>
<comment type="caution">
    <text evidence="7">The sequence shown here is derived from an EMBL/GenBank/DDBJ whole genome shotgun (WGS) entry which is preliminary data.</text>
</comment>
<evidence type="ECO:0000256" key="3">
    <source>
        <dbReference type="ARBA" id="ARBA00022722"/>
    </source>
</evidence>
<dbReference type="InterPro" id="IPR003761">
    <property type="entry name" value="Exonuc_VII_S"/>
</dbReference>
<evidence type="ECO:0000256" key="4">
    <source>
        <dbReference type="ARBA" id="ARBA00022801"/>
    </source>
</evidence>
<organism evidence="7 8">
    <name type="scientific">Pelomonas nitida</name>
    <dbReference type="NCBI Taxonomy" id="3299027"/>
    <lineage>
        <taxon>Bacteria</taxon>
        <taxon>Pseudomonadati</taxon>
        <taxon>Pseudomonadota</taxon>
        <taxon>Betaproteobacteria</taxon>
        <taxon>Burkholderiales</taxon>
        <taxon>Sphaerotilaceae</taxon>
        <taxon>Roseateles</taxon>
    </lineage>
</organism>
<comment type="similarity">
    <text evidence="1 6">Belongs to the XseB family.</text>
</comment>
<keyword evidence="3 6" id="KW-0540">Nuclease</keyword>
<dbReference type="GO" id="GO:0008855">
    <property type="term" value="F:exodeoxyribonuclease VII activity"/>
    <property type="evidence" value="ECO:0007669"/>
    <property type="project" value="UniProtKB-EC"/>
</dbReference>
<comment type="catalytic activity">
    <reaction evidence="6">
        <text>Exonucleolytic cleavage in either 5'- to 3'- or 3'- to 5'-direction to yield nucleoside 5'-phosphates.</text>
        <dbReference type="EC" id="3.1.11.6"/>
    </reaction>
</comment>
<dbReference type="EC" id="3.1.11.6" evidence="6"/>
<comment type="subunit">
    <text evidence="6">Heterooligomer composed of large and small subunits.</text>
</comment>
<comment type="subcellular location">
    <subcellularLocation>
        <location evidence="6">Cytoplasm</location>
    </subcellularLocation>
</comment>
<protein>
    <recommendedName>
        <fullName evidence="6">Exodeoxyribonuclease 7 small subunit</fullName>
        <ecNumber evidence="6">3.1.11.6</ecNumber>
    </recommendedName>
    <alternativeName>
        <fullName evidence="6">Exodeoxyribonuclease VII small subunit</fullName>
        <shortName evidence="6">Exonuclease VII small subunit</shortName>
    </alternativeName>
</protein>
<reference evidence="7 8" key="1">
    <citation type="submission" date="2024-09" db="EMBL/GenBank/DDBJ databases">
        <title>Novel species of the genus Pelomonas and Roseateles isolated from streams.</title>
        <authorList>
            <person name="Lu H."/>
        </authorList>
    </citation>
    <scope>NUCLEOTIDE SEQUENCE [LARGE SCALE GENOMIC DNA]</scope>
    <source>
        <strain evidence="7 8">BYS96W</strain>
    </source>
</reference>
<keyword evidence="8" id="KW-1185">Reference proteome</keyword>
<comment type="function">
    <text evidence="6">Bidirectionally degrades single-stranded DNA into large acid-insoluble oligonucleotides, which are then degraded further into small acid-soluble oligonucleotides.</text>
</comment>
<dbReference type="Pfam" id="PF02609">
    <property type="entry name" value="Exonuc_VII_S"/>
    <property type="match status" value="1"/>
</dbReference>
<evidence type="ECO:0000256" key="2">
    <source>
        <dbReference type="ARBA" id="ARBA00022490"/>
    </source>
</evidence>
<accession>A0ABW7G0N4</accession>
<dbReference type="RefSeq" id="WP_394486159.1">
    <property type="nucleotide sequence ID" value="NZ_JBIGIA010000001.1"/>
</dbReference>
<name>A0ABW7G0N4_9BURK</name>
<keyword evidence="5 6" id="KW-0269">Exonuclease</keyword>
<evidence type="ECO:0000313" key="7">
    <source>
        <dbReference type="EMBL" id="MFG6455498.1"/>
    </source>
</evidence>
<keyword evidence="4 6" id="KW-0378">Hydrolase</keyword>
<keyword evidence="2 6" id="KW-0963">Cytoplasm</keyword>
<evidence type="ECO:0000256" key="1">
    <source>
        <dbReference type="ARBA" id="ARBA00009998"/>
    </source>
</evidence>
<evidence type="ECO:0000313" key="8">
    <source>
        <dbReference type="Proteomes" id="UP001606305"/>
    </source>
</evidence>
<dbReference type="PANTHER" id="PTHR34137">
    <property type="entry name" value="EXODEOXYRIBONUCLEASE 7 SMALL SUBUNIT"/>
    <property type="match status" value="1"/>
</dbReference>
<evidence type="ECO:0000256" key="6">
    <source>
        <dbReference type="HAMAP-Rule" id="MF_00337"/>
    </source>
</evidence>
<dbReference type="Proteomes" id="UP001606305">
    <property type="component" value="Unassembled WGS sequence"/>
</dbReference>
<evidence type="ECO:0000256" key="5">
    <source>
        <dbReference type="ARBA" id="ARBA00022839"/>
    </source>
</evidence>
<dbReference type="EMBL" id="JBIGIA010000001">
    <property type="protein sequence ID" value="MFG6455498.1"/>
    <property type="molecule type" value="Genomic_DNA"/>
</dbReference>